<name>A0A5M3MRZ7_CONPW</name>
<evidence type="ECO:0000313" key="3">
    <source>
        <dbReference type="EMBL" id="EIW81932.1"/>
    </source>
</evidence>
<feature type="compositionally biased region" description="Acidic residues" evidence="1">
    <location>
        <begin position="242"/>
        <end position="251"/>
    </location>
</feature>
<dbReference type="AlphaFoldDB" id="A0A5M3MRZ7"/>
<feature type="compositionally biased region" description="Basic and acidic residues" evidence="1">
    <location>
        <begin position="210"/>
        <end position="219"/>
    </location>
</feature>
<dbReference type="OrthoDB" id="3225557at2759"/>
<keyword evidence="4" id="KW-1185">Reference proteome</keyword>
<dbReference type="EMBL" id="JH711577">
    <property type="protein sequence ID" value="EIW81932.1"/>
    <property type="molecule type" value="Genomic_DNA"/>
</dbReference>
<feature type="region of interest" description="Disordered" evidence="1">
    <location>
        <begin position="176"/>
        <end position="251"/>
    </location>
</feature>
<dbReference type="Pfam" id="PF20149">
    <property type="entry name" value="DUF6532"/>
    <property type="match status" value="1"/>
</dbReference>
<feature type="domain" description="DUF6532" evidence="2">
    <location>
        <begin position="421"/>
        <end position="583"/>
    </location>
</feature>
<organism evidence="3 4">
    <name type="scientific">Coniophora puteana (strain RWD-64-598)</name>
    <name type="common">Brown rot fungus</name>
    <dbReference type="NCBI Taxonomy" id="741705"/>
    <lineage>
        <taxon>Eukaryota</taxon>
        <taxon>Fungi</taxon>
        <taxon>Dikarya</taxon>
        <taxon>Basidiomycota</taxon>
        <taxon>Agaricomycotina</taxon>
        <taxon>Agaricomycetes</taxon>
        <taxon>Agaricomycetidae</taxon>
        <taxon>Boletales</taxon>
        <taxon>Coniophorineae</taxon>
        <taxon>Coniophoraceae</taxon>
        <taxon>Coniophora</taxon>
    </lineage>
</organism>
<reference evidence="4" key="1">
    <citation type="journal article" date="2012" name="Science">
        <title>The Paleozoic origin of enzymatic lignin decomposition reconstructed from 31 fungal genomes.</title>
        <authorList>
            <person name="Floudas D."/>
            <person name="Binder M."/>
            <person name="Riley R."/>
            <person name="Barry K."/>
            <person name="Blanchette R.A."/>
            <person name="Henrissat B."/>
            <person name="Martinez A.T."/>
            <person name="Otillar R."/>
            <person name="Spatafora J.W."/>
            <person name="Yadav J.S."/>
            <person name="Aerts A."/>
            <person name="Benoit I."/>
            <person name="Boyd A."/>
            <person name="Carlson A."/>
            <person name="Copeland A."/>
            <person name="Coutinho P.M."/>
            <person name="de Vries R.P."/>
            <person name="Ferreira P."/>
            <person name="Findley K."/>
            <person name="Foster B."/>
            <person name="Gaskell J."/>
            <person name="Glotzer D."/>
            <person name="Gorecki P."/>
            <person name="Heitman J."/>
            <person name="Hesse C."/>
            <person name="Hori C."/>
            <person name="Igarashi K."/>
            <person name="Jurgens J.A."/>
            <person name="Kallen N."/>
            <person name="Kersten P."/>
            <person name="Kohler A."/>
            <person name="Kuees U."/>
            <person name="Kumar T.K.A."/>
            <person name="Kuo A."/>
            <person name="LaButti K."/>
            <person name="Larrondo L.F."/>
            <person name="Lindquist E."/>
            <person name="Ling A."/>
            <person name="Lombard V."/>
            <person name="Lucas S."/>
            <person name="Lundell T."/>
            <person name="Martin R."/>
            <person name="McLaughlin D.J."/>
            <person name="Morgenstern I."/>
            <person name="Morin E."/>
            <person name="Murat C."/>
            <person name="Nagy L.G."/>
            <person name="Nolan M."/>
            <person name="Ohm R.A."/>
            <person name="Patyshakuliyeva A."/>
            <person name="Rokas A."/>
            <person name="Ruiz-Duenas F.J."/>
            <person name="Sabat G."/>
            <person name="Salamov A."/>
            <person name="Samejima M."/>
            <person name="Schmutz J."/>
            <person name="Slot J.C."/>
            <person name="St John F."/>
            <person name="Stenlid J."/>
            <person name="Sun H."/>
            <person name="Sun S."/>
            <person name="Syed K."/>
            <person name="Tsang A."/>
            <person name="Wiebenga A."/>
            <person name="Young D."/>
            <person name="Pisabarro A."/>
            <person name="Eastwood D.C."/>
            <person name="Martin F."/>
            <person name="Cullen D."/>
            <person name="Grigoriev I.V."/>
            <person name="Hibbett D.S."/>
        </authorList>
    </citation>
    <scope>NUCLEOTIDE SEQUENCE [LARGE SCALE GENOMIC DNA]</scope>
    <source>
        <strain evidence="4">RWD-64-598 SS2</strain>
    </source>
</reference>
<gene>
    <name evidence="3" type="ORF">CONPUDRAFT_72292</name>
</gene>
<evidence type="ECO:0000313" key="4">
    <source>
        <dbReference type="Proteomes" id="UP000053558"/>
    </source>
</evidence>
<evidence type="ECO:0000256" key="1">
    <source>
        <dbReference type="SAM" id="MobiDB-lite"/>
    </source>
</evidence>
<dbReference type="RefSeq" id="XP_007767485.1">
    <property type="nucleotide sequence ID" value="XM_007769295.1"/>
</dbReference>
<evidence type="ECO:0000259" key="2">
    <source>
        <dbReference type="Pfam" id="PF20149"/>
    </source>
</evidence>
<sequence>MTLSPPIDMGNTDSPAASPFCNIVASRRPPFAVGRAGASRRYLRFESSLICRSEDELEGEPGSGFLVRLQSLDDKPLLMQGEVIRDVPGMRRDVIYSQVYEGLDFSGQVYDAGENIRLVANGIGQDNDLQEHEVHHIQSNPAKQRVAERGARQSQTSFTVDTILFLLPFTQAKGATRRVAGRPPKFARLAKGLPTISSGLKRRRSDLEDEGHRTEERGTGDSTRSVRPKAGTRQPSVLVIDSSDEDTESELTEIEDSCCASDVSEAENADDNDTELPIQVSELRTKELFPKQLATGDTGQGTTLAAAYSLKAQQEGVANTSEMQQFVKDSATLAAHNLIFGGDVCDWMSKVSEDGRLHRFQSPLARRGYGLNMVVFAAMVHIARGAGYDGQGDILDKLANGSMELFVYPLVIFGTTRLKSLCKGFMRAVQPKAYRLLNIQGKTRDELSALLKDSSYIYPHKDGKAGFLPRAFAFANPDMTKPFGSEVISEGIKAAFFTPHGESEVHYQVYQSFGLGLAYRHELTSSINERSDEHEVTPAMLLFASTAIAAVIKQKLNGSIRAPLSGAELDQLFKDHLLLLATFQKRKPVAYHRLMHGILEKCWCVPCGTTARNSKANAVRSFSGSSLGKSGHQPVGKKIVDDVDWDLIPDV</sequence>
<comment type="caution">
    <text evidence="3">The sequence shown here is derived from an EMBL/GenBank/DDBJ whole genome shotgun (WGS) entry which is preliminary data.</text>
</comment>
<proteinExistence type="predicted"/>
<dbReference type="KEGG" id="cput:CONPUDRAFT_72292"/>
<dbReference type="Proteomes" id="UP000053558">
    <property type="component" value="Unassembled WGS sequence"/>
</dbReference>
<dbReference type="GeneID" id="19209022"/>
<dbReference type="InterPro" id="IPR045341">
    <property type="entry name" value="DUF6532"/>
</dbReference>
<protein>
    <recommendedName>
        <fullName evidence="2">DUF6532 domain-containing protein</fullName>
    </recommendedName>
</protein>
<accession>A0A5M3MRZ7</accession>